<proteinExistence type="predicted"/>
<dbReference type="InterPro" id="IPR029058">
    <property type="entry name" value="AB_hydrolase_fold"/>
</dbReference>
<protein>
    <submittedName>
        <fullName evidence="5">S9 family peptidase</fullName>
    </submittedName>
</protein>
<dbReference type="InterPro" id="IPR011042">
    <property type="entry name" value="6-blade_b-propeller_TolB-like"/>
</dbReference>
<dbReference type="EMBL" id="JAGVRK010000001">
    <property type="protein sequence ID" value="MBS2970400.1"/>
    <property type="molecule type" value="Genomic_DNA"/>
</dbReference>
<organism evidence="5 6">
    <name type="scientific">Metabacillus flavus</name>
    <dbReference type="NCBI Taxonomy" id="2823519"/>
    <lineage>
        <taxon>Bacteria</taxon>
        <taxon>Bacillati</taxon>
        <taxon>Bacillota</taxon>
        <taxon>Bacilli</taxon>
        <taxon>Bacillales</taxon>
        <taxon>Bacillaceae</taxon>
        <taxon>Metabacillus</taxon>
    </lineage>
</organism>
<evidence type="ECO:0000259" key="4">
    <source>
        <dbReference type="Pfam" id="PF00326"/>
    </source>
</evidence>
<dbReference type="SUPFAM" id="SSF53474">
    <property type="entry name" value="alpha/beta-Hydrolases"/>
    <property type="match status" value="1"/>
</dbReference>
<dbReference type="Proteomes" id="UP000682403">
    <property type="component" value="Unassembled WGS sequence"/>
</dbReference>
<evidence type="ECO:0000313" key="6">
    <source>
        <dbReference type="Proteomes" id="UP000682403"/>
    </source>
</evidence>
<keyword evidence="2" id="KW-0720">Serine protease</keyword>
<feature type="compositionally biased region" description="Basic and acidic residues" evidence="3">
    <location>
        <begin position="1"/>
        <end position="18"/>
    </location>
</feature>
<comment type="caution">
    <text evidence="5">The sequence shown here is derived from an EMBL/GenBank/DDBJ whole genome shotgun (WGS) entry which is preliminary data.</text>
</comment>
<dbReference type="Pfam" id="PF00326">
    <property type="entry name" value="Peptidase_S9"/>
    <property type="match status" value="1"/>
</dbReference>
<dbReference type="SUPFAM" id="SSF82171">
    <property type="entry name" value="DPP6 N-terminal domain-like"/>
    <property type="match status" value="1"/>
</dbReference>
<evidence type="ECO:0000256" key="3">
    <source>
        <dbReference type="SAM" id="MobiDB-lite"/>
    </source>
</evidence>
<keyword evidence="6" id="KW-1185">Reference proteome</keyword>
<reference evidence="5 6" key="1">
    <citation type="submission" date="2021-04" db="EMBL/GenBank/DDBJ databases">
        <title>Metabacillus sp. strain KIGAM252 whole genome sequence.</title>
        <authorList>
            <person name="Seo M.-J."/>
            <person name="Cho E.-S."/>
            <person name="Hwang C.Y."/>
            <person name="Yoon D.J."/>
        </authorList>
    </citation>
    <scope>NUCLEOTIDE SEQUENCE [LARGE SCALE GENOMIC DNA]</scope>
    <source>
        <strain evidence="5 6">KIGAM252</strain>
    </source>
</reference>
<dbReference type="InterPro" id="IPR001375">
    <property type="entry name" value="Peptidase_S9_cat"/>
</dbReference>
<name>A0ABS5LI15_9BACI</name>
<gene>
    <name evidence="5" type="ORF">J9317_16760</name>
</gene>
<dbReference type="PANTHER" id="PTHR42776:SF27">
    <property type="entry name" value="DIPEPTIDYL PEPTIDASE FAMILY MEMBER 6"/>
    <property type="match status" value="1"/>
</dbReference>
<dbReference type="Gene3D" id="3.40.50.1820">
    <property type="entry name" value="alpha/beta hydrolase"/>
    <property type="match status" value="1"/>
</dbReference>
<evidence type="ECO:0000256" key="2">
    <source>
        <dbReference type="ARBA" id="ARBA00022825"/>
    </source>
</evidence>
<evidence type="ECO:0000256" key="1">
    <source>
        <dbReference type="ARBA" id="ARBA00022801"/>
    </source>
</evidence>
<dbReference type="Pfam" id="PF07676">
    <property type="entry name" value="PD40"/>
    <property type="match status" value="1"/>
</dbReference>
<keyword evidence="2" id="KW-0645">Protease</keyword>
<dbReference type="RefSeq" id="WP_211560572.1">
    <property type="nucleotide sequence ID" value="NZ_JAGVRK010000001.1"/>
</dbReference>
<evidence type="ECO:0000313" key="5">
    <source>
        <dbReference type="EMBL" id="MBS2970400.1"/>
    </source>
</evidence>
<sequence length="653" mass="73870">MTHRKITSEDLYKIKTPADPRISPDGSRTVFTVSSIIEKTHSYQSHLHVINRHSQAEEQWTFGENKNHSPRWSPGGKLVFVSDRSGVSQLYLMKASGGEGRQLTFSSHGASNPLWIDDEQLLFLTYFQEDDSYEHPKRKAEQPAPLEVTQIRYKSDRDGFIRDRKSRLYHLNVKTGETREWVSCEGDAESPSVSDDQLAYIHTPPEIPGKGLVSDVHIKNVKTGTDKNITAGRGIFSKPQFSPDGRCLAFFGHEKGYKSATLQKLWLYDTENEMLQCLTGEWDMYAGDAAVSDSLYGAVSPAIQWTADSKGFYMVVTDRGSTGVYYGSIEGLMYPVRMETEHVNGFVMHPSEHWGVLSISTPISPSELFEADFQTGEMVQLTRLNKPWLEGASISAPQPLETEAEDGWSIHGWLMKPAVMEEGKKYPMILQIHGGPHMMYANTYFHEFQVLASQGYAILYVNPRGSHGYGQDFVNLNRGDYGGSDYKDLMSAVDAALEDFSFIDRERLGVTGGSYGGFMTNWIVGHTNRFKAAVTQRSISNWLSFYGVSDIGTFFTEWEVGGTMPEDAMKLWDHSPLKYADEIDTPLLILHSEKDYRCPIEQAEQLYIVLERKGKNVKFIRFPDQNHELSRSGHPLLRVERLNAITAWFNEHV</sequence>
<feature type="domain" description="Peptidase S9 prolyl oligopeptidase catalytic" evidence="4">
    <location>
        <begin position="444"/>
        <end position="652"/>
    </location>
</feature>
<dbReference type="PANTHER" id="PTHR42776">
    <property type="entry name" value="SERINE PEPTIDASE S9 FAMILY MEMBER"/>
    <property type="match status" value="1"/>
</dbReference>
<dbReference type="Gene3D" id="2.120.10.30">
    <property type="entry name" value="TolB, C-terminal domain"/>
    <property type="match status" value="2"/>
</dbReference>
<feature type="region of interest" description="Disordered" evidence="3">
    <location>
        <begin position="1"/>
        <end position="25"/>
    </location>
</feature>
<accession>A0ABS5LI15</accession>
<keyword evidence="1" id="KW-0378">Hydrolase</keyword>
<dbReference type="InterPro" id="IPR011659">
    <property type="entry name" value="WD40"/>
</dbReference>